<dbReference type="PANTHER" id="PTHR24193:SF121">
    <property type="entry name" value="ADA2A-CONTAINING COMPLEX COMPONENT 3, ISOFORM D"/>
    <property type="match status" value="1"/>
</dbReference>
<dbReference type="InterPro" id="IPR002110">
    <property type="entry name" value="Ankyrin_rpt"/>
</dbReference>
<dbReference type="SUPFAM" id="SSF48403">
    <property type="entry name" value="Ankyrin repeat"/>
    <property type="match status" value="1"/>
</dbReference>
<dbReference type="GO" id="GO:0005634">
    <property type="term" value="C:nucleus"/>
    <property type="evidence" value="ECO:0007669"/>
    <property type="project" value="TreeGrafter"/>
</dbReference>
<dbReference type="Pfam" id="PF12796">
    <property type="entry name" value="Ank_2"/>
    <property type="match status" value="2"/>
</dbReference>
<dbReference type="GO" id="GO:0000976">
    <property type="term" value="F:transcription cis-regulatory region binding"/>
    <property type="evidence" value="ECO:0007669"/>
    <property type="project" value="TreeGrafter"/>
</dbReference>
<dbReference type="PROSITE" id="PS50088">
    <property type="entry name" value="ANK_REPEAT"/>
    <property type="match status" value="3"/>
</dbReference>
<protein>
    <submittedName>
        <fullName evidence="4">Uncharacterized protein</fullName>
    </submittedName>
</protein>
<proteinExistence type="predicted"/>
<dbReference type="GO" id="GO:0045944">
    <property type="term" value="P:positive regulation of transcription by RNA polymerase II"/>
    <property type="evidence" value="ECO:0007669"/>
    <property type="project" value="TreeGrafter"/>
</dbReference>
<dbReference type="PROSITE" id="PS50297">
    <property type="entry name" value="ANK_REP_REGION"/>
    <property type="match status" value="3"/>
</dbReference>
<gene>
    <name evidence="4" type="ORF">OXD698_LOCUS8815</name>
</gene>
<dbReference type="Gene3D" id="1.25.40.20">
    <property type="entry name" value="Ankyrin repeat-containing domain"/>
    <property type="match status" value="2"/>
</dbReference>
<dbReference type="Proteomes" id="UP000663844">
    <property type="component" value="Unassembled WGS sequence"/>
</dbReference>
<feature type="repeat" description="ANK" evidence="3">
    <location>
        <begin position="235"/>
        <end position="267"/>
    </location>
</feature>
<dbReference type="InterPro" id="IPR050663">
    <property type="entry name" value="Ankyrin-SOCS_Box"/>
</dbReference>
<comment type="caution">
    <text evidence="4">The sequence shown here is derived from an EMBL/GenBank/DDBJ whole genome shotgun (WGS) entry which is preliminary data.</text>
</comment>
<dbReference type="EMBL" id="CAJOAZ010000432">
    <property type="protein sequence ID" value="CAF3647313.1"/>
    <property type="molecule type" value="Genomic_DNA"/>
</dbReference>
<name>A0A818RA96_9BILA</name>
<keyword evidence="2 3" id="KW-0040">ANK repeat</keyword>
<feature type="repeat" description="ANK" evidence="3">
    <location>
        <begin position="59"/>
        <end position="91"/>
    </location>
</feature>
<accession>A0A818RA96</accession>
<evidence type="ECO:0000313" key="4">
    <source>
        <dbReference type="EMBL" id="CAF3647313.1"/>
    </source>
</evidence>
<organism evidence="4 5">
    <name type="scientific">Adineta steineri</name>
    <dbReference type="NCBI Taxonomy" id="433720"/>
    <lineage>
        <taxon>Eukaryota</taxon>
        <taxon>Metazoa</taxon>
        <taxon>Spiralia</taxon>
        <taxon>Gnathifera</taxon>
        <taxon>Rotifera</taxon>
        <taxon>Eurotatoria</taxon>
        <taxon>Bdelloidea</taxon>
        <taxon>Adinetida</taxon>
        <taxon>Adinetidae</taxon>
        <taxon>Adineta</taxon>
    </lineage>
</organism>
<sequence length="538" mass="60995">MRLRDLFRSQTTNERKLTSSILPVLDVNTFINAALDKDIDTLQKYLYAGFPPDQPDPLTRVTALHIAVESANLRFVQILLQAGAQVNVCDSSFSTPLHIAAYMGFEEIVQILLINGADMFYRDNTGRNSFHLAVSTGNNRLVQYFLLHMNTEQSIINTTDAYNWTPFMCACASIHPSTCTFLLSYGADISAINDRGMNVFHIAAFLGSITLIHELLNSSIDEEILLTTLNQGDNRNQTPLFYACVEGHLDVALTLLHAGANAYHIDNDKQTCLHAMLSSSIILKRHIRLFYRFIEFVDFRFHQDNLSRTLLDLAYLNQINTIIYLLILLNYKRNYAILSHDDDYYDSTSSTQIYSLRQLCILSFKRSIIYHQNQKQLSQHELLENALQQIFHININGDTAAAASTTELSDKKSFDDLSGINKKNSKTIKKSRKTLNIYSTIQHDIEQHAQSSWSIFTNKFKPQRTSTAQQESTSTPTVITNHEHPMKNLALAILISPTKLDDLLDFPSLNNNNHLLLEDIKTAMNNYKLDGADSSNEI</sequence>
<evidence type="ECO:0000256" key="3">
    <source>
        <dbReference type="PROSITE-ProRule" id="PRU00023"/>
    </source>
</evidence>
<dbReference type="AlphaFoldDB" id="A0A818RA96"/>
<feature type="repeat" description="ANK" evidence="3">
    <location>
        <begin position="92"/>
        <end position="124"/>
    </location>
</feature>
<evidence type="ECO:0000256" key="2">
    <source>
        <dbReference type="ARBA" id="ARBA00023043"/>
    </source>
</evidence>
<reference evidence="4" key="1">
    <citation type="submission" date="2021-02" db="EMBL/GenBank/DDBJ databases">
        <authorList>
            <person name="Nowell W R."/>
        </authorList>
    </citation>
    <scope>NUCLEOTIDE SEQUENCE</scope>
</reference>
<dbReference type="InterPro" id="IPR036770">
    <property type="entry name" value="Ankyrin_rpt-contain_sf"/>
</dbReference>
<evidence type="ECO:0000256" key="1">
    <source>
        <dbReference type="ARBA" id="ARBA00022737"/>
    </source>
</evidence>
<keyword evidence="1" id="KW-0677">Repeat</keyword>
<dbReference type="PANTHER" id="PTHR24193">
    <property type="entry name" value="ANKYRIN REPEAT PROTEIN"/>
    <property type="match status" value="1"/>
</dbReference>
<evidence type="ECO:0000313" key="5">
    <source>
        <dbReference type="Proteomes" id="UP000663844"/>
    </source>
</evidence>
<dbReference type="SMART" id="SM00248">
    <property type="entry name" value="ANK"/>
    <property type="match status" value="6"/>
</dbReference>